<evidence type="ECO:0000313" key="7">
    <source>
        <dbReference type="EMBL" id="KSZ56422.1"/>
    </source>
</evidence>
<evidence type="ECO:0000256" key="5">
    <source>
        <dbReference type="ARBA" id="ARBA00023163"/>
    </source>
</evidence>
<dbReference type="PROSITE" id="PS50949">
    <property type="entry name" value="HTH_GNTR"/>
    <property type="match status" value="1"/>
</dbReference>
<dbReference type="Gene3D" id="3.90.1150.10">
    <property type="entry name" value="Aspartate Aminotransferase, domain 1"/>
    <property type="match status" value="1"/>
</dbReference>
<reference evidence="8" key="1">
    <citation type="submission" date="2015-01" db="EMBL/GenBank/DDBJ databases">
        <title>Draft genome sequence of Rhodococcus pyridinivorans strain KG-16, a hydrocarbon-degrading bacterium.</title>
        <authorList>
            <person name="Aggarwal R.K."/>
            <person name="Dawar C."/>
        </authorList>
    </citation>
    <scope>NUCLEOTIDE SEQUENCE [LARGE SCALE GENOMIC DNA]</scope>
    <source>
        <strain evidence="8">KG-16</strain>
    </source>
</reference>
<name>A0A0V9UEC2_9NOCA</name>
<evidence type="ECO:0000313" key="8">
    <source>
        <dbReference type="Proteomes" id="UP000053060"/>
    </source>
</evidence>
<dbReference type="InterPro" id="IPR015421">
    <property type="entry name" value="PyrdxlP-dep_Trfase_major"/>
</dbReference>
<dbReference type="PANTHER" id="PTHR46577:SF1">
    <property type="entry name" value="HTH-TYPE TRANSCRIPTIONAL REGULATORY PROTEIN GABR"/>
    <property type="match status" value="1"/>
</dbReference>
<evidence type="ECO:0000259" key="6">
    <source>
        <dbReference type="PROSITE" id="PS50949"/>
    </source>
</evidence>
<evidence type="ECO:0000256" key="4">
    <source>
        <dbReference type="ARBA" id="ARBA00023125"/>
    </source>
</evidence>
<dbReference type="Pfam" id="PF00392">
    <property type="entry name" value="GntR"/>
    <property type="match status" value="1"/>
</dbReference>
<reference evidence="7 8" key="2">
    <citation type="journal article" date="2016" name="Genome Announc.">
        <title>Draft Genome Sequence of a Versatile Hydrocarbon-Degrading Bacterium, Rhodococcus pyridinivorans Strain KG-16, Collected from Oil Fields in India.</title>
        <authorList>
            <person name="Aggarwal R.K."/>
            <person name="Dawar C."/>
            <person name="Phanindranath R."/>
            <person name="Mutnuri L."/>
            <person name="Dayal A.M."/>
        </authorList>
    </citation>
    <scope>NUCLEOTIDE SEQUENCE [LARGE SCALE GENOMIC DNA]</scope>
    <source>
        <strain evidence="7 8">KG-16</strain>
    </source>
</reference>
<gene>
    <name evidence="7" type="ORF">Z045_23420</name>
</gene>
<keyword evidence="2" id="KW-0663">Pyridoxal phosphate</keyword>
<comment type="similarity">
    <text evidence="1">In the C-terminal section; belongs to the class-I pyridoxal-phosphate-dependent aminotransferase family.</text>
</comment>
<dbReference type="CDD" id="cd07377">
    <property type="entry name" value="WHTH_GntR"/>
    <property type="match status" value="1"/>
</dbReference>
<dbReference type="InterPro" id="IPR015422">
    <property type="entry name" value="PyrdxlP-dep_Trfase_small"/>
</dbReference>
<dbReference type="Gene3D" id="1.10.10.10">
    <property type="entry name" value="Winged helix-like DNA-binding domain superfamily/Winged helix DNA-binding domain"/>
    <property type="match status" value="1"/>
</dbReference>
<dbReference type="AlphaFoldDB" id="A0A0V9UEC2"/>
<sequence length="464" mass="50027">MAWWTTVVFGTDERTDIPRYLRIVTAIEQAIDARTVIYGQRLPAERTLAAALCVSRGTVVRAFEELVGRGVLERVHGSGTFVRPRPRPTTSRPVIRHVDSSTDEIGDMIDLSGSAPIGPSHLPIIDWDFDPTTYGANLPARGLPILRQALARHLTRLGVPTEAEQIIVTTGAAEALDLLLRTHSAAKRPVVVGAPMWPALRSVVTERTAPSLCLYPDAGGVDPAAARRALRRTGAPIAFFDVIESGPSGRTTATSRSPRIAAAIEDHSAVAVEDLSFLPLAAAHDPQVRPLAALSERVTAIGELNRMFWAGCGIGWIRETAPDATLLTASFRLPIPALSAQEHAARLLDAASAQWFADRYDHLARTVTYLRDLLAKSVPSWTVEPSTTGDGVWIRLPVVDASTFAHVAARSGVRVCVGYECVTDGGLREYIRVSAAADLPVLEGAVDRLVEAWATYTRRLAASV</sequence>
<dbReference type="InterPro" id="IPR036388">
    <property type="entry name" value="WH-like_DNA-bd_sf"/>
</dbReference>
<dbReference type="InterPro" id="IPR015424">
    <property type="entry name" value="PyrdxlP-dep_Trfase"/>
</dbReference>
<evidence type="ECO:0000256" key="3">
    <source>
        <dbReference type="ARBA" id="ARBA00023015"/>
    </source>
</evidence>
<dbReference type="SMART" id="SM00345">
    <property type="entry name" value="HTH_GNTR"/>
    <property type="match status" value="1"/>
</dbReference>
<dbReference type="PANTHER" id="PTHR46577">
    <property type="entry name" value="HTH-TYPE TRANSCRIPTIONAL REGULATORY PROTEIN GABR"/>
    <property type="match status" value="1"/>
</dbReference>
<dbReference type="SUPFAM" id="SSF53383">
    <property type="entry name" value="PLP-dependent transferases"/>
    <property type="match status" value="1"/>
</dbReference>
<dbReference type="GO" id="GO:0003700">
    <property type="term" value="F:DNA-binding transcription factor activity"/>
    <property type="evidence" value="ECO:0007669"/>
    <property type="project" value="InterPro"/>
</dbReference>
<evidence type="ECO:0000256" key="2">
    <source>
        <dbReference type="ARBA" id="ARBA00022898"/>
    </source>
</evidence>
<dbReference type="GO" id="GO:0003677">
    <property type="term" value="F:DNA binding"/>
    <property type="evidence" value="ECO:0007669"/>
    <property type="project" value="UniProtKB-KW"/>
</dbReference>
<dbReference type="PRINTS" id="PR00035">
    <property type="entry name" value="HTHGNTR"/>
</dbReference>
<dbReference type="PATRIC" id="fig|1441730.3.peg.4908"/>
<protein>
    <submittedName>
        <fullName evidence="7">Transcriptional regulator</fullName>
    </submittedName>
</protein>
<dbReference type="InterPro" id="IPR036390">
    <property type="entry name" value="WH_DNA-bd_sf"/>
</dbReference>
<keyword evidence="4" id="KW-0238">DNA-binding</keyword>
<dbReference type="Proteomes" id="UP000053060">
    <property type="component" value="Unassembled WGS sequence"/>
</dbReference>
<dbReference type="Gene3D" id="3.40.640.10">
    <property type="entry name" value="Type I PLP-dependent aspartate aminotransferase-like (Major domain)"/>
    <property type="match status" value="1"/>
</dbReference>
<comment type="caution">
    <text evidence="7">The sequence shown here is derived from an EMBL/GenBank/DDBJ whole genome shotgun (WGS) entry which is preliminary data.</text>
</comment>
<organism evidence="7 8">
    <name type="scientific">Rhodococcus pyridinivorans KG-16</name>
    <dbReference type="NCBI Taxonomy" id="1441730"/>
    <lineage>
        <taxon>Bacteria</taxon>
        <taxon>Bacillati</taxon>
        <taxon>Actinomycetota</taxon>
        <taxon>Actinomycetes</taxon>
        <taxon>Mycobacteriales</taxon>
        <taxon>Nocardiaceae</taxon>
        <taxon>Rhodococcus</taxon>
    </lineage>
</organism>
<dbReference type="InterPro" id="IPR051446">
    <property type="entry name" value="HTH_trans_reg/aminotransferase"/>
</dbReference>
<feature type="domain" description="HTH gntR-type" evidence="6">
    <location>
        <begin position="17"/>
        <end position="85"/>
    </location>
</feature>
<dbReference type="SUPFAM" id="SSF46785">
    <property type="entry name" value="Winged helix' DNA-binding domain"/>
    <property type="match status" value="1"/>
</dbReference>
<dbReference type="CDD" id="cd00609">
    <property type="entry name" value="AAT_like"/>
    <property type="match status" value="1"/>
</dbReference>
<dbReference type="InterPro" id="IPR000524">
    <property type="entry name" value="Tscrpt_reg_HTH_GntR"/>
</dbReference>
<keyword evidence="3" id="KW-0805">Transcription regulation</keyword>
<evidence type="ECO:0000256" key="1">
    <source>
        <dbReference type="ARBA" id="ARBA00005384"/>
    </source>
</evidence>
<proteinExistence type="inferred from homology"/>
<dbReference type="EMBL" id="AZXY01000016">
    <property type="protein sequence ID" value="KSZ56422.1"/>
    <property type="molecule type" value="Genomic_DNA"/>
</dbReference>
<accession>A0A0V9UEC2</accession>
<keyword evidence="5" id="KW-0804">Transcription</keyword>